<keyword evidence="1" id="KW-0963">Cytoplasm</keyword>
<dbReference type="InterPro" id="IPR039059">
    <property type="entry name" value="MVP"/>
</dbReference>
<dbReference type="PANTHER" id="PTHR14165:SF3">
    <property type="entry name" value="MAJOR VAULT PROTEIN"/>
    <property type="match status" value="1"/>
</dbReference>
<organism evidence="2 4">
    <name type="scientific">Rotaria magnacalcarata</name>
    <dbReference type="NCBI Taxonomy" id="392030"/>
    <lineage>
        <taxon>Eukaryota</taxon>
        <taxon>Metazoa</taxon>
        <taxon>Spiralia</taxon>
        <taxon>Gnathifera</taxon>
        <taxon>Rotifera</taxon>
        <taxon>Eurotatoria</taxon>
        <taxon>Bdelloidea</taxon>
        <taxon>Philodinida</taxon>
        <taxon>Philodinidae</taxon>
        <taxon>Rotaria</taxon>
    </lineage>
</organism>
<proteinExistence type="predicted"/>
<keyword evidence="1" id="KW-0687">Ribonucleoprotein</keyword>
<feature type="repeat" description="MVP" evidence="1">
    <location>
        <begin position="1"/>
        <end position="41"/>
    </location>
</feature>
<comment type="subcellular location">
    <subcellularLocation>
        <location evidence="1">Cytoplasm</location>
    </subcellularLocation>
</comment>
<gene>
    <name evidence="2" type="ORF">BYL167_LOCUS29786</name>
    <name evidence="3" type="ORF">GIL414_LOCUS34138</name>
</gene>
<dbReference type="Gene3D" id="2.30.30.550">
    <property type="entry name" value="Major Vault Protein repeat"/>
    <property type="match status" value="1"/>
</dbReference>
<dbReference type="GO" id="GO:1990904">
    <property type="term" value="C:ribonucleoprotein complex"/>
    <property type="evidence" value="ECO:0007669"/>
    <property type="project" value="UniProtKB-UniRule"/>
</dbReference>
<dbReference type="PROSITE" id="PS51224">
    <property type="entry name" value="MVP"/>
    <property type="match status" value="1"/>
</dbReference>
<sequence length="65" mass="7289">DSFKHKRLNGEEWLVYARDAETYIPDVFEEVVGVVAVTVLNSRQYAVIIDPVGSDGKPQLGKKKL</sequence>
<dbReference type="EMBL" id="CAJOBH010046725">
    <property type="protein sequence ID" value="CAF4358326.1"/>
    <property type="molecule type" value="Genomic_DNA"/>
</dbReference>
<feature type="non-terminal residue" evidence="2">
    <location>
        <position position="65"/>
    </location>
</feature>
<accession>A0A8S2V9A6</accession>
<dbReference type="Proteomes" id="UP000681720">
    <property type="component" value="Unassembled WGS sequence"/>
</dbReference>
<comment type="caution">
    <text evidence="2">The sequence shown here is derived from an EMBL/GenBank/DDBJ whole genome shotgun (WGS) entry which is preliminary data.</text>
</comment>
<dbReference type="InterPro" id="IPR043023">
    <property type="entry name" value="MVP_rep_sf"/>
</dbReference>
<dbReference type="GO" id="GO:0005634">
    <property type="term" value="C:nucleus"/>
    <property type="evidence" value="ECO:0007669"/>
    <property type="project" value="TreeGrafter"/>
</dbReference>
<evidence type="ECO:0000256" key="1">
    <source>
        <dbReference type="PROSITE-ProRule" id="PRU00571"/>
    </source>
</evidence>
<dbReference type="Gene3D" id="2.30.30.560">
    <property type="match status" value="1"/>
</dbReference>
<dbReference type="Proteomes" id="UP000681967">
    <property type="component" value="Unassembled WGS sequence"/>
</dbReference>
<dbReference type="EMBL" id="CAJOBJ010077954">
    <property type="protein sequence ID" value="CAF4488303.1"/>
    <property type="molecule type" value="Genomic_DNA"/>
</dbReference>
<dbReference type="InterPro" id="IPR043179">
    <property type="entry name" value="Vault_2_sf"/>
</dbReference>
<evidence type="ECO:0000313" key="2">
    <source>
        <dbReference type="EMBL" id="CAF4358326.1"/>
    </source>
</evidence>
<feature type="non-terminal residue" evidence="2">
    <location>
        <position position="1"/>
    </location>
</feature>
<evidence type="ECO:0000313" key="4">
    <source>
        <dbReference type="Proteomes" id="UP000681967"/>
    </source>
</evidence>
<reference evidence="2" key="1">
    <citation type="submission" date="2021-02" db="EMBL/GenBank/DDBJ databases">
        <authorList>
            <person name="Nowell W R."/>
        </authorList>
    </citation>
    <scope>NUCLEOTIDE SEQUENCE</scope>
</reference>
<protein>
    <submittedName>
        <fullName evidence="2">Uncharacterized protein</fullName>
    </submittedName>
</protein>
<dbReference type="PANTHER" id="PTHR14165">
    <property type="entry name" value="MAJOR VAULT PROTEIN"/>
    <property type="match status" value="1"/>
</dbReference>
<dbReference type="GO" id="GO:0005737">
    <property type="term" value="C:cytoplasm"/>
    <property type="evidence" value="ECO:0007669"/>
    <property type="project" value="UniProtKB-SubCell"/>
</dbReference>
<name>A0A8S2V9A6_9BILA</name>
<evidence type="ECO:0000313" key="3">
    <source>
        <dbReference type="EMBL" id="CAF4488303.1"/>
    </source>
</evidence>
<dbReference type="AlphaFoldDB" id="A0A8S2V9A6"/>
<dbReference type="InterPro" id="IPR002499">
    <property type="entry name" value="Vault_N"/>
</dbReference>